<organism evidence="6 7">
    <name type="scientific">Polymorphospora rubra</name>
    <dbReference type="NCBI Taxonomy" id="338584"/>
    <lineage>
        <taxon>Bacteria</taxon>
        <taxon>Bacillati</taxon>
        <taxon>Actinomycetota</taxon>
        <taxon>Actinomycetes</taxon>
        <taxon>Micromonosporales</taxon>
        <taxon>Micromonosporaceae</taxon>
        <taxon>Polymorphospora</taxon>
    </lineage>
</organism>
<name>A0A810MYR8_9ACTN</name>
<keyword evidence="1" id="KW-0547">Nucleotide-binding</keyword>
<keyword evidence="3" id="KW-0175">Coiled coil</keyword>
<dbReference type="InterPro" id="IPR032524">
    <property type="entry name" value="ABC_tran_C"/>
</dbReference>
<evidence type="ECO:0000256" key="1">
    <source>
        <dbReference type="ARBA" id="ARBA00022741"/>
    </source>
</evidence>
<evidence type="ECO:0000259" key="5">
    <source>
        <dbReference type="PROSITE" id="PS50893"/>
    </source>
</evidence>
<reference evidence="6" key="1">
    <citation type="submission" date="2020-08" db="EMBL/GenBank/DDBJ databases">
        <title>Whole genome shotgun sequence of Polymorphospora rubra NBRC 101157.</title>
        <authorList>
            <person name="Komaki H."/>
            <person name="Tamura T."/>
        </authorList>
    </citation>
    <scope>NUCLEOTIDE SEQUENCE</scope>
    <source>
        <strain evidence="6">NBRC 101157</strain>
    </source>
</reference>
<dbReference type="SMART" id="SM00382">
    <property type="entry name" value="AAA"/>
    <property type="match status" value="2"/>
</dbReference>
<feature type="coiled-coil region" evidence="3">
    <location>
        <begin position="546"/>
        <end position="604"/>
    </location>
</feature>
<dbReference type="Proteomes" id="UP000680866">
    <property type="component" value="Chromosome"/>
</dbReference>
<dbReference type="InterPro" id="IPR051309">
    <property type="entry name" value="ABCF_ATPase"/>
</dbReference>
<accession>A0A810MYR8</accession>
<dbReference type="SUPFAM" id="SSF52540">
    <property type="entry name" value="P-loop containing nucleoside triphosphate hydrolases"/>
    <property type="match status" value="2"/>
</dbReference>
<feature type="region of interest" description="Disordered" evidence="4">
    <location>
        <begin position="506"/>
        <end position="541"/>
    </location>
</feature>
<feature type="domain" description="ABC transporter" evidence="5">
    <location>
        <begin position="5"/>
        <end position="235"/>
    </location>
</feature>
<dbReference type="AlphaFoldDB" id="A0A810MYR8"/>
<evidence type="ECO:0000313" key="7">
    <source>
        <dbReference type="Proteomes" id="UP000680866"/>
    </source>
</evidence>
<proteinExistence type="predicted"/>
<dbReference type="KEGG" id="pry:Prubr_32980"/>
<dbReference type="CDD" id="cd03221">
    <property type="entry name" value="ABCF_EF-3"/>
    <property type="match status" value="2"/>
</dbReference>
<dbReference type="GO" id="GO:0003677">
    <property type="term" value="F:DNA binding"/>
    <property type="evidence" value="ECO:0007669"/>
    <property type="project" value="InterPro"/>
</dbReference>
<dbReference type="GO" id="GO:0016887">
    <property type="term" value="F:ATP hydrolysis activity"/>
    <property type="evidence" value="ECO:0007669"/>
    <property type="project" value="InterPro"/>
</dbReference>
<dbReference type="PROSITE" id="PS50893">
    <property type="entry name" value="ABC_TRANSPORTER_2"/>
    <property type="match status" value="2"/>
</dbReference>
<gene>
    <name evidence="6" type="ORF">Prubr_32980</name>
</gene>
<feature type="compositionally biased region" description="Gly residues" evidence="4">
    <location>
        <begin position="512"/>
        <end position="531"/>
    </location>
</feature>
<protein>
    <submittedName>
        <fullName evidence="6">ABC transporter ATP-binding protein</fullName>
    </submittedName>
</protein>
<dbReference type="InterPro" id="IPR017871">
    <property type="entry name" value="ABC_transporter-like_CS"/>
</dbReference>
<feature type="domain" description="ABC transporter" evidence="5">
    <location>
        <begin position="292"/>
        <end position="511"/>
    </location>
</feature>
<dbReference type="EMBL" id="AP023359">
    <property type="protein sequence ID" value="BCJ66277.1"/>
    <property type="molecule type" value="Genomic_DNA"/>
</dbReference>
<dbReference type="InterPro" id="IPR003439">
    <property type="entry name" value="ABC_transporter-like_ATP-bd"/>
</dbReference>
<dbReference type="PANTHER" id="PTHR42855:SF1">
    <property type="entry name" value="ABC TRANSPORTER DOMAIN-CONTAINING PROTEIN"/>
    <property type="match status" value="1"/>
</dbReference>
<evidence type="ECO:0000256" key="4">
    <source>
        <dbReference type="SAM" id="MobiDB-lite"/>
    </source>
</evidence>
<dbReference type="GO" id="GO:0005524">
    <property type="term" value="F:ATP binding"/>
    <property type="evidence" value="ECO:0007669"/>
    <property type="project" value="UniProtKB-KW"/>
</dbReference>
<dbReference type="Pfam" id="PF16326">
    <property type="entry name" value="ABC_tran_CTD"/>
    <property type="match status" value="1"/>
</dbReference>
<dbReference type="InterPro" id="IPR037118">
    <property type="entry name" value="Val-tRNA_synth_C_sf"/>
</dbReference>
<keyword evidence="2 6" id="KW-0067">ATP-binding</keyword>
<evidence type="ECO:0000313" key="6">
    <source>
        <dbReference type="EMBL" id="BCJ66277.1"/>
    </source>
</evidence>
<sequence>MANIVNLDRVSKGYGAAGQLLTDVSLGLDDSDRIGVVGLNGAGKSTLLRMLTKIEEPDSGRVTHRRDLRVAWLPQNLDLAPDATVRDVVIGTAWLPEGFGAEHEWAGDAGVRSILDGLGMPHLGLDQPVGPMSGGERRRVALAALLVRTADLLILDEPTNHLDVAGVDWLARHLTGRRGALVVVTHDRWFLDAVCTATWEVADRAVRVYEGGFAAWTLARVERERVAAATEARRQNLLRKEIAWLRRGPPARTSKPRFRIEAANALIADVPEPRDTVTLQRLATARLGKQVYDLTDVTLLAGPKLILDDLTWQVGPGDRIALLGANGAGKTTLLRLLAGVREPDKGRIVTGSTVRPAFLSQELAELPRELRVLEAVEEVARRVTLGDRELAASQLAEMFGFDDRRLWTPVGDLSGGERRRLQILRLLAGEPNVLLFDEPTNDLDTDTLAALEDLLDSWPGTVVVASHDRYLIERVTDVAYGMFGDGRLVHLPGGVDEYLARVTGPTGKAPGTAGGGRAADGAGRPAGGGTAEAGAPGAPGLSAAEVRTARKELTRLERQVAKLEQKEAGLHEQLAANATDYAKVAELDAQLRAVTADREAVEESWLALAEQLPDS</sequence>
<dbReference type="Gene3D" id="1.10.287.380">
    <property type="entry name" value="Valyl-tRNA synthetase, C-terminal domain"/>
    <property type="match status" value="1"/>
</dbReference>
<dbReference type="PROSITE" id="PS00211">
    <property type="entry name" value="ABC_TRANSPORTER_1"/>
    <property type="match status" value="2"/>
</dbReference>
<keyword evidence="7" id="KW-1185">Reference proteome</keyword>
<dbReference type="Gene3D" id="3.40.50.300">
    <property type="entry name" value="P-loop containing nucleotide triphosphate hydrolases"/>
    <property type="match status" value="2"/>
</dbReference>
<dbReference type="PANTHER" id="PTHR42855">
    <property type="entry name" value="ABC TRANSPORTER ATP-BINDING SUBUNIT"/>
    <property type="match status" value="1"/>
</dbReference>
<evidence type="ECO:0000256" key="3">
    <source>
        <dbReference type="SAM" id="Coils"/>
    </source>
</evidence>
<dbReference type="InterPro" id="IPR027417">
    <property type="entry name" value="P-loop_NTPase"/>
</dbReference>
<dbReference type="InterPro" id="IPR003593">
    <property type="entry name" value="AAA+_ATPase"/>
</dbReference>
<feature type="compositionally biased region" description="Low complexity" evidence="4">
    <location>
        <begin position="532"/>
        <end position="541"/>
    </location>
</feature>
<evidence type="ECO:0000256" key="2">
    <source>
        <dbReference type="ARBA" id="ARBA00022840"/>
    </source>
</evidence>
<dbReference type="RefSeq" id="WP_212826273.1">
    <property type="nucleotide sequence ID" value="NZ_AP023359.1"/>
</dbReference>
<dbReference type="Pfam" id="PF00005">
    <property type="entry name" value="ABC_tran"/>
    <property type="match status" value="2"/>
</dbReference>